<dbReference type="InterPro" id="IPR016185">
    <property type="entry name" value="PreATP-grasp_dom_sf"/>
</dbReference>
<dbReference type="Pfam" id="PF02955">
    <property type="entry name" value="GSH-S_ATP"/>
    <property type="match status" value="1"/>
</dbReference>
<dbReference type="InterPro" id="IPR011761">
    <property type="entry name" value="ATP-grasp"/>
</dbReference>
<keyword evidence="6" id="KW-0547">Nucleotide-binding</keyword>
<dbReference type="InterPro" id="IPR006284">
    <property type="entry name" value="Glut_synth_pro"/>
</dbReference>
<dbReference type="Gene3D" id="3.30.470.20">
    <property type="entry name" value="ATP-grasp fold, B domain"/>
    <property type="match status" value="1"/>
</dbReference>
<reference evidence="11" key="1">
    <citation type="submission" date="2018-05" db="EMBL/GenBank/DDBJ databases">
        <authorList>
            <person name="Lanie J.A."/>
            <person name="Ng W.-L."/>
            <person name="Kazmierczak K.M."/>
            <person name="Andrzejewski T.M."/>
            <person name="Davidsen T.M."/>
            <person name="Wayne K.J."/>
            <person name="Tettelin H."/>
            <person name="Glass J.I."/>
            <person name="Rusch D."/>
            <person name="Podicherti R."/>
            <person name="Tsui H.-C.T."/>
            <person name="Winkler M.E."/>
        </authorList>
    </citation>
    <scope>NUCLEOTIDE SEQUENCE</scope>
</reference>
<organism evidence="11">
    <name type="scientific">marine metagenome</name>
    <dbReference type="NCBI Taxonomy" id="408172"/>
    <lineage>
        <taxon>unclassified sequences</taxon>
        <taxon>metagenomes</taxon>
        <taxon>ecological metagenomes</taxon>
    </lineage>
</organism>
<dbReference type="EMBL" id="UINC01030346">
    <property type="protein sequence ID" value="SVB14597.1"/>
    <property type="molecule type" value="Genomic_DNA"/>
</dbReference>
<dbReference type="GO" id="GO:0005524">
    <property type="term" value="F:ATP binding"/>
    <property type="evidence" value="ECO:0007669"/>
    <property type="project" value="UniProtKB-KW"/>
</dbReference>
<feature type="domain" description="ATP-grasp" evidence="10">
    <location>
        <begin position="129"/>
        <end position="314"/>
    </location>
</feature>
<evidence type="ECO:0000256" key="6">
    <source>
        <dbReference type="ARBA" id="ARBA00022741"/>
    </source>
</evidence>
<evidence type="ECO:0000256" key="7">
    <source>
        <dbReference type="ARBA" id="ARBA00022840"/>
    </source>
</evidence>
<comment type="cofactor">
    <cofactor evidence="2">
        <name>Mg(2+)</name>
        <dbReference type="ChEBI" id="CHEBI:18420"/>
    </cofactor>
</comment>
<dbReference type="HAMAP" id="MF_00162">
    <property type="entry name" value="GSH_S"/>
    <property type="match status" value="1"/>
</dbReference>
<name>A0A382BN48_9ZZZZ</name>
<dbReference type="InterPro" id="IPR004215">
    <property type="entry name" value="GSHS_N"/>
</dbReference>
<dbReference type="Pfam" id="PF02951">
    <property type="entry name" value="GSH-S_N"/>
    <property type="match status" value="1"/>
</dbReference>
<evidence type="ECO:0000313" key="11">
    <source>
        <dbReference type="EMBL" id="SVB14597.1"/>
    </source>
</evidence>
<dbReference type="GO" id="GO:0005737">
    <property type="term" value="C:cytoplasm"/>
    <property type="evidence" value="ECO:0007669"/>
    <property type="project" value="TreeGrafter"/>
</dbReference>
<dbReference type="NCBIfam" id="TIGR01380">
    <property type="entry name" value="glut_syn"/>
    <property type="match status" value="1"/>
</dbReference>
<keyword evidence="7" id="KW-0067">ATP-binding</keyword>
<dbReference type="PANTHER" id="PTHR21621:SF4">
    <property type="entry name" value="GLUTATHIONE SYNTHETASE"/>
    <property type="match status" value="1"/>
</dbReference>
<evidence type="ECO:0000256" key="8">
    <source>
        <dbReference type="ARBA" id="ARBA00022842"/>
    </source>
</evidence>
<proteinExistence type="inferred from homology"/>
<keyword evidence="3" id="KW-0436">Ligase</keyword>
<dbReference type="InterPro" id="IPR004218">
    <property type="entry name" value="GSHS_ATP-bd"/>
</dbReference>
<dbReference type="FunFam" id="3.40.50.20:FF:000009">
    <property type="entry name" value="Glutathione synthetase"/>
    <property type="match status" value="1"/>
</dbReference>
<protein>
    <recommendedName>
        <fullName evidence="10">ATP-grasp domain-containing protein</fullName>
    </recommendedName>
</protein>
<keyword evidence="8" id="KW-0460">Magnesium</keyword>
<keyword evidence="9" id="KW-0464">Manganese</keyword>
<evidence type="ECO:0000256" key="4">
    <source>
        <dbReference type="ARBA" id="ARBA00022684"/>
    </source>
</evidence>
<dbReference type="InterPro" id="IPR013815">
    <property type="entry name" value="ATP_grasp_subdomain_1"/>
</dbReference>
<dbReference type="Gene3D" id="3.30.1490.20">
    <property type="entry name" value="ATP-grasp fold, A domain"/>
    <property type="match status" value="1"/>
</dbReference>
<evidence type="ECO:0000256" key="9">
    <source>
        <dbReference type="ARBA" id="ARBA00023211"/>
    </source>
</evidence>
<gene>
    <name evidence="11" type="ORF">METZ01_LOCUS167451</name>
</gene>
<dbReference type="GO" id="GO:0004363">
    <property type="term" value="F:glutathione synthase activity"/>
    <property type="evidence" value="ECO:0007669"/>
    <property type="project" value="InterPro"/>
</dbReference>
<evidence type="ECO:0000256" key="1">
    <source>
        <dbReference type="ARBA" id="ARBA00001936"/>
    </source>
</evidence>
<dbReference type="SUPFAM" id="SSF52440">
    <property type="entry name" value="PreATP-grasp domain"/>
    <property type="match status" value="1"/>
</dbReference>
<evidence type="ECO:0000259" key="10">
    <source>
        <dbReference type="PROSITE" id="PS50975"/>
    </source>
</evidence>
<evidence type="ECO:0000256" key="2">
    <source>
        <dbReference type="ARBA" id="ARBA00001946"/>
    </source>
</evidence>
<dbReference type="SUPFAM" id="SSF56059">
    <property type="entry name" value="Glutathione synthetase ATP-binding domain-like"/>
    <property type="match status" value="1"/>
</dbReference>
<dbReference type="GO" id="GO:0046872">
    <property type="term" value="F:metal ion binding"/>
    <property type="evidence" value="ECO:0007669"/>
    <property type="project" value="UniProtKB-KW"/>
</dbReference>
<keyword evidence="5" id="KW-0479">Metal-binding</keyword>
<comment type="cofactor">
    <cofactor evidence="1">
        <name>Mn(2+)</name>
        <dbReference type="ChEBI" id="CHEBI:29035"/>
    </cofactor>
</comment>
<accession>A0A382BN48</accession>
<evidence type="ECO:0000256" key="3">
    <source>
        <dbReference type="ARBA" id="ARBA00022598"/>
    </source>
</evidence>
<sequence>MSPSKCRLGVVMDPIGGIQQKKDSTLAMLMAAQARGWELTYFCQQDLSVRDGIPLGQGKNITVHDDPDNWFEIGEPHSLALEELDVILMRKDPPFNMEYIYTTYILELAEQRGLKVVNKASSLRDVNEKAYTAWFPQCTPPSLISRDHHEFSKFLSEQQKIVIKPLDGMGGKSIFVVSDGDPNANVILETLTYGGTQFVLAQRYIPEINDGDKRVLLIDGKPFDYSLARIPAPGETRGNLVMGAKGEGRKLTERDRWICSKVGPTLKRKGVMFAGLDIIGDYLTEINVTSPTGIRELDRQYGTDIADILMTAINHGLSE</sequence>
<keyword evidence="4" id="KW-0317">Glutathione biosynthesis</keyword>
<dbReference type="NCBIfam" id="NF003573">
    <property type="entry name" value="PRK05246.1"/>
    <property type="match status" value="1"/>
</dbReference>
<dbReference type="Gene3D" id="3.40.50.20">
    <property type="match status" value="1"/>
</dbReference>
<dbReference type="PANTHER" id="PTHR21621">
    <property type="entry name" value="RIBOSOMAL PROTEIN S6 MODIFICATION PROTEIN"/>
    <property type="match status" value="1"/>
</dbReference>
<evidence type="ECO:0000256" key="5">
    <source>
        <dbReference type="ARBA" id="ARBA00022723"/>
    </source>
</evidence>
<dbReference type="AlphaFoldDB" id="A0A382BN48"/>
<dbReference type="PROSITE" id="PS50975">
    <property type="entry name" value="ATP_GRASP"/>
    <property type="match status" value="1"/>
</dbReference>